<dbReference type="PANTHER" id="PTHR24394">
    <property type="entry name" value="ZINC FINGER PROTEIN"/>
    <property type="match status" value="1"/>
</dbReference>
<evidence type="ECO:0000256" key="7">
    <source>
        <dbReference type="PROSITE-ProRule" id="PRU00042"/>
    </source>
</evidence>
<keyword evidence="6" id="KW-0539">Nucleus</keyword>
<keyword evidence="3" id="KW-0677">Repeat</keyword>
<name>A0ABY7G7C0_MYAAR</name>
<dbReference type="SMART" id="SM00355">
    <property type="entry name" value="ZnF_C2H2"/>
    <property type="match status" value="3"/>
</dbReference>
<feature type="domain" description="C2H2-type" evidence="8">
    <location>
        <begin position="8"/>
        <end position="35"/>
    </location>
</feature>
<keyword evidence="10" id="KW-1185">Reference proteome</keyword>
<evidence type="ECO:0000313" key="9">
    <source>
        <dbReference type="EMBL" id="WAR28936.1"/>
    </source>
</evidence>
<evidence type="ECO:0000256" key="6">
    <source>
        <dbReference type="ARBA" id="ARBA00023242"/>
    </source>
</evidence>
<keyword evidence="5" id="KW-0862">Zinc</keyword>
<reference evidence="9" key="1">
    <citation type="submission" date="2022-11" db="EMBL/GenBank/DDBJ databases">
        <title>Centuries of genome instability and evolution in soft-shell clam transmissible cancer (bioRxiv).</title>
        <authorList>
            <person name="Hart S.F.M."/>
            <person name="Yonemitsu M.A."/>
            <person name="Giersch R.M."/>
            <person name="Beal B.F."/>
            <person name="Arriagada G."/>
            <person name="Davis B.W."/>
            <person name="Ostrander E.A."/>
            <person name="Goff S.P."/>
            <person name="Metzger M.J."/>
        </authorList>
    </citation>
    <scope>NUCLEOTIDE SEQUENCE</scope>
    <source>
        <strain evidence="9">MELC-2E11</strain>
        <tissue evidence="9">Siphon/mantle</tissue>
    </source>
</reference>
<dbReference type="PROSITE" id="PS00028">
    <property type="entry name" value="ZINC_FINGER_C2H2_1"/>
    <property type="match status" value="3"/>
</dbReference>
<dbReference type="PANTHER" id="PTHR24394:SF44">
    <property type="entry name" value="ZINC FINGER PROTEIN 271-LIKE"/>
    <property type="match status" value="1"/>
</dbReference>
<dbReference type="InterPro" id="IPR013087">
    <property type="entry name" value="Znf_C2H2_type"/>
</dbReference>
<feature type="domain" description="C2H2-type" evidence="8">
    <location>
        <begin position="36"/>
        <end position="63"/>
    </location>
</feature>
<dbReference type="Pfam" id="PF23611">
    <property type="entry name" value="zf-C2H2_16"/>
    <property type="match status" value="1"/>
</dbReference>
<dbReference type="PROSITE" id="PS50157">
    <property type="entry name" value="ZINC_FINGER_C2H2_2"/>
    <property type="match status" value="3"/>
</dbReference>
<dbReference type="InterPro" id="IPR056438">
    <property type="entry name" value="Znf-C2H2_CTCF"/>
</dbReference>
<dbReference type="EMBL" id="CP111027">
    <property type="protein sequence ID" value="WAR28936.1"/>
    <property type="molecule type" value="Genomic_DNA"/>
</dbReference>
<evidence type="ECO:0000259" key="8">
    <source>
        <dbReference type="PROSITE" id="PS50157"/>
    </source>
</evidence>
<dbReference type="InterPro" id="IPR036236">
    <property type="entry name" value="Znf_C2H2_sf"/>
</dbReference>
<dbReference type="Pfam" id="PF00096">
    <property type="entry name" value="zf-C2H2"/>
    <property type="match status" value="2"/>
</dbReference>
<evidence type="ECO:0000256" key="3">
    <source>
        <dbReference type="ARBA" id="ARBA00022737"/>
    </source>
</evidence>
<proteinExistence type="predicted"/>
<dbReference type="Gene3D" id="3.30.160.60">
    <property type="entry name" value="Classic Zinc Finger"/>
    <property type="match status" value="3"/>
</dbReference>
<protein>
    <submittedName>
        <fullName evidence="9">ZN845-like protein</fullName>
    </submittedName>
</protein>
<evidence type="ECO:0000256" key="4">
    <source>
        <dbReference type="ARBA" id="ARBA00022771"/>
    </source>
</evidence>
<dbReference type="Proteomes" id="UP001164746">
    <property type="component" value="Chromosome 16"/>
</dbReference>
<sequence length="224" mass="24739">MHTEGKPYSCPFCDAAFARKYALQDHMRIHTGEKPFKCPFCDAAYPRKGALQDHVRIHTGENKCTECGAAFAHKNSLQNHMKIHTGGVVKPHKCEKCVIVILHWKRVMAFFLFIVGAFGVLDREGFKCVPKSSQKTELRPNEYSNSFSLAHFTALGSTGFISSSVTELLKTGVDLFGKGESCFWELLTEFPKFVGKPQSCIGHSGGLAPPCCKGEVCFLARSAT</sequence>
<organism evidence="9 10">
    <name type="scientific">Mya arenaria</name>
    <name type="common">Soft-shell clam</name>
    <dbReference type="NCBI Taxonomy" id="6604"/>
    <lineage>
        <taxon>Eukaryota</taxon>
        <taxon>Metazoa</taxon>
        <taxon>Spiralia</taxon>
        <taxon>Lophotrochozoa</taxon>
        <taxon>Mollusca</taxon>
        <taxon>Bivalvia</taxon>
        <taxon>Autobranchia</taxon>
        <taxon>Heteroconchia</taxon>
        <taxon>Euheterodonta</taxon>
        <taxon>Imparidentia</taxon>
        <taxon>Neoheterodontei</taxon>
        <taxon>Myida</taxon>
        <taxon>Myoidea</taxon>
        <taxon>Myidae</taxon>
        <taxon>Mya</taxon>
    </lineage>
</organism>
<dbReference type="SUPFAM" id="SSF57667">
    <property type="entry name" value="beta-beta-alpha zinc fingers"/>
    <property type="match status" value="2"/>
</dbReference>
<evidence type="ECO:0000313" key="10">
    <source>
        <dbReference type="Proteomes" id="UP001164746"/>
    </source>
</evidence>
<accession>A0ABY7G7C0</accession>
<keyword evidence="2" id="KW-0479">Metal-binding</keyword>
<gene>
    <name evidence="9" type="ORF">MAR_002504</name>
</gene>
<feature type="domain" description="C2H2-type" evidence="8">
    <location>
        <begin position="62"/>
        <end position="86"/>
    </location>
</feature>
<comment type="subcellular location">
    <subcellularLocation>
        <location evidence="1">Nucleus</location>
    </subcellularLocation>
</comment>
<evidence type="ECO:0000256" key="2">
    <source>
        <dbReference type="ARBA" id="ARBA00022723"/>
    </source>
</evidence>
<evidence type="ECO:0000256" key="5">
    <source>
        <dbReference type="ARBA" id="ARBA00022833"/>
    </source>
</evidence>
<keyword evidence="4 7" id="KW-0863">Zinc-finger</keyword>
<evidence type="ECO:0000256" key="1">
    <source>
        <dbReference type="ARBA" id="ARBA00004123"/>
    </source>
</evidence>